<dbReference type="PANTHER" id="PTHR48207:SF4">
    <property type="entry name" value="BLL6097 PROTEIN"/>
    <property type="match status" value="1"/>
</dbReference>
<proteinExistence type="predicted"/>
<organism evidence="3 4">
    <name type="scientific">Rhodococcus sovatensis</name>
    <dbReference type="NCBI Taxonomy" id="1805840"/>
    <lineage>
        <taxon>Bacteria</taxon>
        <taxon>Bacillati</taxon>
        <taxon>Actinomycetota</taxon>
        <taxon>Actinomycetes</taxon>
        <taxon>Mycobacteriales</taxon>
        <taxon>Nocardiaceae</taxon>
        <taxon>Rhodococcus</taxon>
    </lineage>
</organism>
<dbReference type="InterPro" id="IPR050483">
    <property type="entry name" value="CoA-transferase_III_domain"/>
</dbReference>
<dbReference type="RefSeq" id="WP_338889136.1">
    <property type="nucleotide sequence ID" value="NZ_CP147846.1"/>
</dbReference>
<dbReference type="Proteomes" id="UP001432000">
    <property type="component" value="Chromosome"/>
</dbReference>
<dbReference type="SUPFAM" id="SSF89796">
    <property type="entry name" value="CoA-transferase family III (CaiB/BaiF)"/>
    <property type="match status" value="1"/>
</dbReference>
<dbReference type="PANTHER" id="PTHR48207">
    <property type="entry name" value="SUCCINATE--HYDROXYMETHYLGLUTARATE COA-TRANSFERASE"/>
    <property type="match status" value="1"/>
</dbReference>
<name>A0ABZ2PLX4_9NOCA</name>
<evidence type="ECO:0000256" key="1">
    <source>
        <dbReference type="ARBA" id="ARBA00022679"/>
    </source>
</evidence>
<accession>A0ABZ2PLX4</accession>
<dbReference type="InterPro" id="IPR003673">
    <property type="entry name" value="CoA-Trfase_fam_III"/>
</dbReference>
<dbReference type="Gene3D" id="3.30.1540.10">
    <property type="entry name" value="formyl-coa transferase, domain 3"/>
    <property type="match status" value="1"/>
</dbReference>
<dbReference type="Pfam" id="PF02515">
    <property type="entry name" value="CoA_transf_3"/>
    <property type="match status" value="1"/>
</dbReference>
<dbReference type="EC" id="2.8.3.-" evidence="3"/>
<evidence type="ECO:0000313" key="4">
    <source>
        <dbReference type="Proteomes" id="UP001432000"/>
    </source>
</evidence>
<dbReference type="GO" id="GO:0016740">
    <property type="term" value="F:transferase activity"/>
    <property type="evidence" value="ECO:0007669"/>
    <property type="project" value="UniProtKB-KW"/>
</dbReference>
<dbReference type="EMBL" id="CP147846">
    <property type="protein sequence ID" value="WXG68741.1"/>
    <property type="molecule type" value="Genomic_DNA"/>
</dbReference>
<dbReference type="InterPro" id="IPR023606">
    <property type="entry name" value="CoA-Trfase_III_dom_1_sf"/>
</dbReference>
<evidence type="ECO:0000313" key="3">
    <source>
        <dbReference type="EMBL" id="WXG68741.1"/>
    </source>
</evidence>
<evidence type="ECO:0000256" key="2">
    <source>
        <dbReference type="SAM" id="MobiDB-lite"/>
    </source>
</evidence>
<protein>
    <submittedName>
        <fullName evidence="3">CoA transferase</fullName>
        <ecNumber evidence="3">2.8.3.-</ecNumber>
    </submittedName>
</protein>
<keyword evidence="1 3" id="KW-0808">Transferase</keyword>
<sequence>MTGPLAGIRVVDFTTTFSGPYCTQSLSDLGADVIKVEAPSGDITRRLGTSRDGMGSVYAACNRDKASIEIDMAGAERGLVLELIDRADCLVHNMRATAATRLGIDAGTTLVRNPRLIHASITGYGSDGPYAGRPAYDDCIQAASGLAALQSDYSDRPQYMATSVADKVAGMTASQAILAALLARERTGRGQAVEIPMYETLVGFALMEQWGGRAFEPSTGPPGYKRMQSRFRKPYRTADSTIAVVVYHQGHWERFLQTVGRGDVLSDPRFASVESRNAHIDGLYEILESILLERTTHQWLTLFSDIDIPAVTVSTLDEVLDDPHLQAVDFFQTVVSESGSFVAARSPMKFSDTPLTEPRDRPGPTPLDSGRRTIYRWLEADAAIR</sequence>
<dbReference type="InterPro" id="IPR044855">
    <property type="entry name" value="CoA-Trfase_III_dom3_sf"/>
</dbReference>
<feature type="region of interest" description="Disordered" evidence="2">
    <location>
        <begin position="351"/>
        <end position="370"/>
    </location>
</feature>
<gene>
    <name evidence="3" type="ORF">WDS16_26765</name>
</gene>
<dbReference type="Gene3D" id="3.40.50.10540">
    <property type="entry name" value="Crotonobetainyl-coa:carnitine coa-transferase, domain 1"/>
    <property type="match status" value="1"/>
</dbReference>
<reference evidence="3 4" key="1">
    <citation type="submission" date="2024-03" db="EMBL/GenBank/DDBJ databases">
        <title>Natural products discovery in diverse microorganisms through a two-stage MS feature dereplication strategy.</title>
        <authorList>
            <person name="Zhang R."/>
        </authorList>
    </citation>
    <scope>NUCLEOTIDE SEQUENCE [LARGE SCALE GENOMIC DNA]</scope>
    <source>
        <strain evidence="3 4">18930</strain>
    </source>
</reference>
<keyword evidence="4" id="KW-1185">Reference proteome</keyword>